<reference evidence="1" key="1">
    <citation type="submission" date="2020-05" db="EMBL/GenBank/DDBJ databases">
        <title>Large-scale comparative analyses of tick genomes elucidate their genetic diversity and vector capacities.</title>
        <authorList>
            <person name="Jia N."/>
            <person name="Wang J."/>
            <person name="Shi W."/>
            <person name="Du L."/>
            <person name="Sun Y."/>
            <person name="Zhan W."/>
            <person name="Jiang J."/>
            <person name="Wang Q."/>
            <person name="Zhang B."/>
            <person name="Ji P."/>
            <person name="Sakyi L.B."/>
            <person name="Cui X."/>
            <person name="Yuan T."/>
            <person name="Jiang B."/>
            <person name="Yang W."/>
            <person name="Lam T.T.-Y."/>
            <person name="Chang Q."/>
            <person name="Ding S."/>
            <person name="Wang X."/>
            <person name="Zhu J."/>
            <person name="Ruan X."/>
            <person name="Zhao L."/>
            <person name="Wei J."/>
            <person name="Que T."/>
            <person name="Du C."/>
            <person name="Cheng J."/>
            <person name="Dai P."/>
            <person name="Han X."/>
            <person name="Huang E."/>
            <person name="Gao Y."/>
            <person name="Liu J."/>
            <person name="Shao H."/>
            <person name="Ye R."/>
            <person name="Li L."/>
            <person name="Wei W."/>
            <person name="Wang X."/>
            <person name="Wang C."/>
            <person name="Yang T."/>
            <person name="Huo Q."/>
            <person name="Li W."/>
            <person name="Guo W."/>
            <person name="Chen H."/>
            <person name="Zhou L."/>
            <person name="Ni X."/>
            <person name="Tian J."/>
            <person name="Zhou Y."/>
            <person name="Sheng Y."/>
            <person name="Liu T."/>
            <person name="Pan Y."/>
            <person name="Xia L."/>
            <person name="Li J."/>
            <person name="Zhao F."/>
            <person name="Cao W."/>
        </authorList>
    </citation>
    <scope>NUCLEOTIDE SEQUENCE</scope>
    <source>
        <strain evidence="1">Dsil-2018</strain>
    </source>
</reference>
<sequence>MADEQSWYEALWRLDFERECSAYPATEGICWLCDELAKWNVVLAPLRLQIVEDIPGYLCLRTRPGNEKPKNMNSPHNTAYFVAWLPRKHRCIVAVKFGQGEMELDRSTVPPSLYEIPPNVRQVIIGGVGAFETSSLMDSLGRVVQLEALILDEATVGDPLSIGLGGLLVANAATVRMITVTRTFIPSGASNILTDAISRCRNLKELTFNTHLDLQGLKYLNNLLQSAECLEKLCLREAMNTIFEPTEDPHNEELLATVADRAQRSGSALSDFCYHAYTHVFTSTLRALKGSTVLRQLEISKCECVTGPTVRSLLRCVLSSFAGLHSLTFRACEFDTAAIEVVAGALEVNATLRQLMVYDVVMTFPQMQTLLRALEKNKTLNLLQVDFVAATEKQRWMLSDQLGQNDLYARVQLPWMNADAQYLCTVLGQRWLCPSDLQLNAGRLSEAYFAMLCRALSRSRFVRSLSVSLWRARPGHVDSLREALRRNTSIVELRIHDSESQGSAVRASVGLDVNRTVAQLCVVCCDDMKPSAAVEFAYVLATNRFLCDVELVCSGEVDADCMAAMARGLVQNPTLVSFSVRSRYIFDCATRDMEVALQKNVTWLHRAVRFVLERNRTKPFAEAFEAYERKAVLVPRVMATSGMSREEVIAAVTSARRFIRCNYFLINNVVSRVIECWPGEGTQIDALNYDCWLAIADRLKVCDIVHAGSPKD</sequence>
<keyword evidence="2" id="KW-1185">Reference proteome</keyword>
<accession>A0ACB8DSD4</accession>
<organism evidence="1 2">
    <name type="scientific">Dermacentor silvarum</name>
    <name type="common">Tick</name>
    <dbReference type="NCBI Taxonomy" id="543639"/>
    <lineage>
        <taxon>Eukaryota</taxon>
        <taxon>Metazoa</taxon>
        <taxon>Ecdysozoa</taxon>
        <taxon>Arthropoda</taxon>
        <taxon>Chelicerata</taxon>
        <taxon>Arachnida</taxon>
        <taxon>Acari</taxon>
        <taxon>Parasitiformes</taxon>
        <taxon>Ixodida</taxon>
        <taxon>Ixodoidea</taxon>
        <taxon>Ixodidae</taxon>
        <taxon>Rhipicephalinae</taxon>
        <taxon>Dermacentor</taxon>
    </lineage>
</organism>
<evidence type="ECO:0000313" key="2">
    <source>
        <dbReference type="Proteomes" id="UP000821865"/>
    </source>
</evidence>
<proteinExistence type="predicted"/>
<dbReference type="EMBL" id="CM023479">
    <property type="protein sequence ID" value="KAH7975099.1"/>
    <property type="molecule type" value="Genomic_DNA"/>
</dbReference>
<evidence type="ECO:0000313" key="1">
    <source>
        <dbReference type="EMBL" id="KAH7975099.1"/>
    </source>
</evidence>
<name>A0ACB8DSD4_DERSI</name>
<gene>
    <name evidence="1" type="ORF">HPB49_023544</name>
</gene>
<comment type="caution">
    <text evidence="1">The sequence shown here is derived from an EMBL/GenBank/DDBJ whole genome shotgun (WGS) entry which is preliminary data.</text>
</comment>
<protein>
    <submittedName>
        <fullName evidence="1">Uncharacterized protein</fullName>
    </submittedName>
</protein>
<dbReference type="Proteomes" id="UP000821865">
    <property type="component" value="Chromosome 10"/>
</dbReference>